<proteinExistence type="predicted"/>
<keyword evidence="1" id="KW-0472">Membrane</keyword>
<feature type="transmembrane region" description="Helical" evidence="1">
    <location>
        <begin position="16"/>
        <end position="35"/>
    </location>
</feature>
<feature type="transmembrane region" description="Helical" evidence="1">
    <location>
        <begin position="83"/>
        <end position="102"/>
    </location>
</feature>
<comment type="caution">
    <text evidence="2">The sequence shown here is derived from an EMBL/GenBank/DDBJ whole genome shotgun (WGS) entry which is preliminary data.</text>
</comment>
<accession>A0A543EA79</accession>
<feature type="transmembrane region" description="Helical" evidence="1">
    <location>
        <begin position="122"/>
        <end position="142"/>
    </location>
</feature>
<evidence type="ECO:0000256" key="1">
    <source>
        <dbReference type="SAM" id="Phobius"/>
    </source>
</evidence>
<protein>
    <submittedName>
        <fullName evidence="2">Uncharacterized protein</fullName>
    </submittedName>
</protein>
<keyword evidence="1" id="KW-0812">Transmembrane</keyword>
<reference evidence="2 3" key="1">
    <citation type="submission" date="2019-06" db="EMBL/GenBank/DDBJ databases">
        <title>Sorghum-associated microbial communities from plants grown in Nebraska, USA.</title>
        <authorList>
            <person name="Schachtman D."/>
        </authorList>
    </citation>
    <scope>NUCLEOTIDE SEQUENCE [LARGE SCALE GENOMIC DNA]</scope>
    <source>
        <strain evidence="2 3">110</strain>
    </source>
</reference>
<keyword evidence="1" id="KW-1133">Transmembrane helix</keyword>
<feature type="transmembrane region" description="Helical" evidence="1">
    <location>
        <begin position="55"/>
        <end position="76"/>
    </location>
</feature>
<gene>
    <name evidence="2" type="ORF">FB551_4277</name>
</gene>
<dbReference type="AlphaFoldDB" id="A0A543EA79"/>
<organism evidence="2 3">
    <name type="scientific">Chryseobacterium aquifrigidense</name>
    <dbReference type="NCBI Taxonomy" id="558021"/>
    <lineage>
        <taxon>Bacteria</taxon>
        <taxon>Pseudomonadati</taxon>
        <taxon>Bacteroidota</taxon>
        <taxon>Flavobacteriia</taxon>
        <taxon>Flavobacteriales</taxon>
        <taxon>Weeksellaceae</taxon>
        <taxon>Chryseobacterium group</taxon>
        <taxon>Chryseobacterium</taxon>
    </lineage>
</organism>
<evidence type="ECO:0000313" key="3">
    <source>
        <dbReference type="Proteomes" id="UP000316437"/>
    </source>
</evidence>
<evidence type="ECO:0000313" key="2">
    <source>
        <dbReference type="EMBL" id="TQM18493.1"/>
    </source>
</evidence>
<sequence>MKKSKPHQFYSFLKKWLINTIFISPLTFLQFYWSMGTFSDRMSSGCLECLFAEDALFMSVITGIFLSVIFCLFSFIKRILIKIGIEFILLIFVWLFWNYSIFVDRESSWSTYDFNAEIQYTISLSFFPVLFLGCLCISLLHYQEIKARFVSYKNKHH</sequence>
<keyword evidence="3" id="KW-1185">Reference proteome</keyword>
<dbReference type="EMBL" id="VFPD01000003">
    <property type="protein sequence ID" value="TQM18493.1"/>
    <property type="molecule type" value="Genomic_DNA"/>
</dbReference>
<name>A0A543EA79_9FLAO</name>
<dbReference type="Proteomes" id="UP000316437">
    <property type="component" value="Unassembled WGS sequence"/>
</dbReference>